<dbReference type="InterPro" id="IPR035973">
    <property type="entry name" value="Cyt_c_oxidase_su3-like_sf"/>
</dbReference>
<protein>
    <submittedName>
        <fullName evidence="9">Cytochrome-c oxidase</fullName>
    </submittedName>
</protein>
<dbReference type="GO" id="GO:0005886">
    <property type="term" value="C:plasma membrane"/>
    <property type="evidence" value="ECO:0007669"/>
    <property type="project" value="UniProtKB-SubCell"/>
</dbReference>
<dbReference type="GO" id="GO:0019646">
    <property type="term" value="P:aerobic electron transport chain"/>
    <property type="evidence" value="ECO:0007669"/>
    <property type="project" value="InterPro"/>
</dbReference>
<feature type="transmembrane region" description="Helical" evidence="7">
    <location>
        <begin position="34"/>
        <end position="60"/>
    </location>
</feature>
<evidence type="ECO:0000256" key="5">
    <source>
        <dbReference type="ARBA" id="ARBA00023136"/>
    </source>
</evidence>
<dbReference type="InterPro" id="IPR024791">
    <property type="entry name" value="Cyt_c/ubiquinol_Oxase_su3"/>
</dbReference>
<keyword evidence="10" id="KW-1185">Reference proteome</keyword>
<dbReference type="Pfam" id="PF00510">
    <property type="entry name" value="COX3"/>
    <property type="match status" value="1"/>
</dbReference>
<evidence type="ECO:0000313" key="10">
    <source>
        <dbReference type="Proteomes" id="UP000626148"/>
    </source>
</evidence>
<proteinExistence type="inferred from homology"/>
<comment type="subcellular location">
    <subcellularLocation>
        <location evidence="6">Cell membrane</location>
        <topology evidence="6">Multi-pass membrane protein</topology>
    </subcellularLocation>
    <subcellularLocation>
        <location evidence="1">Membrane</location>
        <topology evidence="1">Multi-pass membrane protein</topology>
    </subcellularLocation>
</comment>
<dbReference type="Proteomes" id="UP000626148">
    <property type="component" value="Unassembled WGS sequence"/>
</dbReference>
<accession>A0A918KC90</accession>
<gene>
    <name evidence="9" type="primary">coxO</name>
    <name evidence="9" type="ORF">GCM10007392_27950</name>
</gene>
<feature type="transmembrane region" description="Helical" evidence="7">
    <location>
        <begin position="110"/>
        <end position="134"/>
    </location>
</feature>
<evidence type="ECO:0000259" key="8">
    <source>
        <dbReference type="PROSITE" id="PS50253"/>
    </source>
</evidence>
<comment type="caution">
    <text evidence="9">The sequence shown here is derived from an EMBL/GenBank/DDBJ whole genome shotgun (WGS) entry which is preliminary data.</text>
</comment>
<dbReference type="EMBL" id="BMXR01000006">
    <property type="protein sequence ID" value="GGX58479.1"/>
    <property type="molecule type" value="Genomic_DNA"/>
</dbReference>
<dbReference type="PROSITE" id="PS50253">
    <property type="entry name" value="COX3"/>
    <property type="match status" value="1"/>
</dbReference>
<evidence type="ECO:0000313" key="9">
    <source>
        <dbReference type="EMBL" id="GGX58479.1"/>
    </source>
</evidence>
<evidence type="ECO:0000256" key="2">
    <source>
        <dbReference type="ARBA" id="ARBA00010581"/>
    </source>
</evidence>
<dbReference type="Gene3D" id="1.20.120.80">
    <property type="entry name" value="Cytochrome c oxidase, subunit III, four-helix bundle"/>
    <property type="match status" value="1"/>
</dbReference>
<dbReference type="GO" id="GO:0004129">
    <property type="term" value="F:cytochrome-c oxidase activity"/>
    <property type="evidence" value="ECO:0007669"/>
    <property type="project" value="InterPro"/>
</dbReference>
<sequence>MKWFGFLSDKPWLPIPAGSAPELTGPAQVPAPKIALGALLGVISVFFLLIFVTFITRSQYEDFQALAGEPWQPFSDTWRLWINTAVLLAASVFMHRAVQKVRQNPSEAPLGWLAGGALAAVLFLILQVSVWQFLMRLGYGVSANPANSYFYMLTGLHGLHLIGGLVALGRVFLQLSSDRSRRDITTAIEGCALYWHYLFILWLVLFFILTRTPDTYAFIAAACGLG</sequence>
<dbReference type="InterPro" id="IPR013833">
    <property type="entry name" value="Cyt_c_oxidase_su3_a-hlx"/>
</dbReference>
<feature type="transmembrane region" description="Helical" evidence="7">
    <location>
        <begin position="149"/>
        <end position="173"/>
    </location>
</feature>
<dbReference type="InterPro" id="IPR000298">
    <property type="entry name" value="Cyt_c_oxidase-like_su3"/>
</dbReference>
<keyword evidence="5 7" id="KW-0472">Membrane</keyword>
<evidence type="ECO:0000256" key="3">
    <source>
        <dbReference type="ARBA" id="ARBA00022692"/>
    </source>
</evidence>
<evidence type="ECO:0000256" key="4">
    <source>
        <dbReference type="ARBA" id="ARBA00022989"/>
    </source>
</evidence>
<dbReference type="SUPFAM" id="SSF81452">
    <property type="entry name" value="Cytochrome c oxidase subunit III-like"/>
    <property type="match status" value="1"/>
</dbReference>
<dbReference type="AlphaFoldDB" id="A0A918KC90"/>
<feature type="domain" description="Heme-copper oxidase subunit III family profile" evidence="8">
    <location>
        <begin position="45"/>
        <end position="214"/>
    </location>
</feature>
<dbReference type="PANTHER" id="PTHR11403:SF10">
    <property type="entry name" value="CYTOCHROME C OXIDASE"/>
    <property type="match status" value="1"/>
</dbReference>
<evidence type="ECO:0000256" key="1">
    <source>
        <dbReference type="ARBA" id="ARBA00004141"/>
    </source>
</evidence>
<dbReference type="RefSeq" id="WP_189609665.1">
    <property type="nucleotide sequence ID" value="NZ_BMXR01000006.1"/>
</dbReference>
<comment type="similarity">
    <text evidence="2 6">Belongs to the cytochrome c oxidase subunit 3 family.</text>
</comment>
<reference evidence="9" key="1">
    <citation type="journal article" date="2014" name="Int. J. Syst. Evol. Microbiol.">
        <title>Complete genome sequence of Corynebacterium casei LMG S-19264T (=DSM 44701T), isolated from a smear-ripened cheese.</title>
        <authorList>
            <consortium name="US DOE Joint Genome Institute (JGI-PGF)"/>
            <person name="Walter F."/>
            <person name="Albersmeier A."/>
            <person name="Kalinowski J."/>
            <person name="Ruckert C."/>
        </authorList>
    </citation>
    <scope>NUCLEOTIDE SEQUENCE</scope>
    <source>
        <strain evidence="9">KCTC 22169</strain>
    </source>
</reference>
<keyword evidence="3 6" id="KW-0812">Transmembrane</keyword>
<name>A0A918KC90_9GAMM</name>
<dbReference type="PANTHER" id="PTHR11403">
    <property type="entry name" value="CYTOCHROME C OXIDASE SUBUNIT III"/>
    <property type="match status" value="1"/>
</dbReference>
<evidence type="ECO:0000256" key="7">
    <source>
        <dbReference type="SAM" id="Phobius"/>
    </source>
</evidence>
<reference evidence="9" key="2">
    <citation type="submission" date="2020-09" db="EMBL/GenBank/DDBJ databases">
        <authorList>
            <person name="Sun Q."/>
            <person name="Kim S."/>
        </authorList>
    </citation>
    <scope>NUCLEOTIDE SEQUENCE</scope>
    <source>
        <strain evidence="9">KCTC 22169</strain>
    </source>
</reference>
<keyword evidence="4 7" id="KW-1133">Transmembrane helix</keyword>
<organism evidence="9 10">
    <name type="scientific">Saccharospirillum salsuginis</name>
    <dbReference type="NCBI Taxonomy" id="418750"/>
    <lineage>
        <taxon>Bacteria</taxon>
        <taxon>Pseudomonadati</taxon>
        <taxon>Pseudomonadota</taxon>
        <taxon>Gammaproteobacteria</taxon>
        <taxon>Oceanospirillales</taxon>
        <taxon>Saccharospirillaceae</taxon>
        <taxon>Saccharospirillum</taxon>
    </lineage>
</organism>
<evidence type="ECO:0000256" key="6">
    <source>
        <dbReference type="RuleBase" id="RU003376"/>
    </source>
</evidence>
<feature type="transmembrane region" description="Helical" evidence="7">
    <location>
        <begin position="193"/>
        <end position="210"/>
    </location>
</feature>